<dbReference type="GO" id="GO:0008202">
    <property type="term" value="P:steroid metabolic process"/>
    <property type="evidence" value="ECO:0007669"/>
    <property type="project" value="TreeGrafter"/>
</dbReference>
<gene>
    <name evidence="3" type="ORF">GBA65_21075</name>
</gene>
<dbReference type="AlphaFoldDB" id="A0A6G8Q3C0"/>
<organism evidence="3 4">
    <name type="scientific">Rubrobacter marinus</name>
    <dbReference type="NCBI Taxonomy" id="2653852"/>
    <lineage>
        <taxon>Bacteria</taxon>
        <taxon>Bacillati</taxon>
        <taxon>Actinomycetota</taxon>
        <taxon>Rubrobacteria</taxon>
        <taxon>Rubrobacterales</taxon>
        <taxon>Rubrobacteraceae</taxon>
        <taxon>Rubrobacter</taxon>
    </lineage>
</organism>
<dbReference type="PRINTS" id="PR00080">
    <property type="entry name" value="SDRFAMILY"/>
</dbReference>
<dbReference type="PANTHER" id="PTHR43313:SF1">
    <property type="entry name" value="3BETA-HYDROXYSTEROID DEHYDROGENASE DHS-16"/>
    <property type="match status" value="1"/>
</dbReference>
<keyword evidence="4" id="KW-1185">Reference proteome</keyword>
<proteinExistence type="inferred from homology"/>
<protein>
    <submittedName>
        <fullName evidence="3">SDR family NAD(P)-dependent oxidoreductase</fullName>
    </submittedName>
</protein>
<evidence type="ECO:0000256" key="1">
    <source>
        <dbReference type="ARBA" id="ARBA00006484"/>
    </source>
</evidence>
<dbReference type="EMBL" id="CP045122">
    <property type="protein sequence ID" value="QIN80956.1"/>
    <property type="molecule type" value="Genomic_DNA"/>
</dbReference>
<dbReference type="GO" id="GO:0016491">
    <property type="term" value="F:oxidoreductase activity"/>
    <property type="evidence" value="ECO:0007669"/>
    <property type="project" value="TreeGrafter"/>
</dbReference>
<accession>A0A6G8Q3C0</accession>
<dbReference type="RefSeq" id="WP_166398670.1">
    <property type="nucleotide sequence ID" value="NZ_CP045122.1"/>
</dbReference>
<evidence type="ECO:0000256" key="2">
    <source>
        <dbReference type="RuleBase" id="RU000363"/>
    </source>
</evidence>
<geneLocation type="plasmid" evidence="3 4">
    <name>unnamed1</name>
</geneLocation>
<name>A0A6G8Q3C0_9ACTN</name>
<dbReference type="PRINTS" id="PR00081">
    <property type="entry name" value="GDHRDH"/>
</dbReference>
<dbReference type="InterPro" id="IPR036291">
    <property type="entry name" value="NAD(P)-bd_dom_sf"/>
</dbReference>
<dbReference type="SUPFAM" id="SSF51735">
    <property type="entry name" value="NAD(P)-binding Rossmann-fold domains"/>
    <property type="match status" value="1"/>
</dbReference>
<reference evidence="3 4" key="1">
    <citation type="submission" date="2019-10" db="EMBL/GenBank/DDBJ databases">
        <title>Rubrobacter sp nov SCSIO 52915 isolated from a deep-sea sediment in the South China Sea.</title>
        <authorList>
            <person name="Chen R.W."/>
        </authorList>
    </citation>
    <scope>NUCLEOTIDE SEQUENCE [LARGE SCALE GENOMIC DNA]</scope>
    <source>
        <strain evidence="3 4">SCSIO 52915</strain>
        <plasmid evidence="3 4">unnamed1</plasmid>
    </source>
</reference>
<dbReference type="KEGG" id="rmar:GBA65_21075"/>
<evidence type="ECO:0000313" key="3">
    <source>
        <dbReference type="EMBL" id="QIN80956.1"/>
    </source>
</evidence>
<dbReference type="Proteomes" id="UP000502706">
    <property type="component" value="Plasmid unnamed1"/>
</dbReference>
<sequence>MRESDDNRPRAVVVTGSSSGIGRACALVLDRMGYAVFAGVRKVEDGGSLAAESSGRLTPIVLDVEDDASIRSAAETVRSSLPRGTAVWGLVNNAGISVTGPLEFLDLADLRRQFEVNVVGALAVTQRFLPLLREARGRIINVGSITGRIAVPFSGPYCASKAALAAMNDALRGELQPFGVRVVLVEPGSFDTPIWEKYASRTDQASQDLSEAARRLYGPSVRASLEVARRRGASSPSPEIVARAVARALSSRRPKSRYVVGVDARIGVLLERCVPARLLDKAMARYLRLPRRMGGPREQR</sequence>
<keyword evidence="3" id="KW-0614">Plasmid</keyword>
<dbReference type="InterPro" id="IPR020904">
    <property type="entry name" value="Sc_DH/Rdtase_CS"/>
</dbReference>
<comment type="similarity">
    <text evidence="1 2">Belongs to the short-chain dehydrogenases/reductases (SDR) family.</text>
</comment>
<dbReference type="Pfam" id="PF00106">
    <property type="entry name" value="adh_short"/>
    <property type="match status" value="1"/>
</dbReference>
<dbReference type="Gene3D" id="3.40.50.720">
    <property type="entry name" value="NAD(P)-binding Rossmann-like Domain"/>
    <property type="match status" value="1"/>
</dbReference>
<dbReference type="PANTHER" id="PTHR43313">
    <property type="entry name" value="SHORT-CHAIN DEHYDROGENASE/REDUCTASE FAMILY 9C"/>
    <property type="match status" value="1"/>
</dbReference>
<dbReference type="CDD" id="cd05374">
    <property type="entry name" value="17beta-HSD-like_SDR_c"/>
    <property type="match status" value="1"/>
</dbReference>
<dbReference type="InterPro" id="IPR002347">
    <property type="entry name" value="SDR_fam"/>
</dbReference>
<dbReference type="PROSITE" id="PS00061">
    <property type="entry name" value="ADH_SHORT"/>
    <property type="match status" value="1"/>
</dbReference>
<evidence type="ECO:0000313" key="4">
    <source>
        <dbReference type="Proteomes" id="UP000502706"/>
    </source>
</evidence>